<proteinExistence type="predicted"/>
<comment type="caution">
    <text evidence="2">The sequence shown here is derived from an EMBL/GenBank/DDBJ whole genome shotgun (WGS) entry which is preliminary data.</text>
</comment>
<evidence type="ECO:0000256" key="1">
    <source>
        <dbReference type="SAM" id="SignalP"/>
    </source>
</evidence>
<protein>
    <recommendedName>
        <fullName evidence="4">Secreted protein</fullName>
    </recommendedName>
</protein>
<feature type="signal peptide" evidence="1">
    <location>
        <begin position="1"/>
        <end position="16"/>
    </location>
</feature>
<evidence type="ECO:0000313" key="2">
    <source>
        <dbReference type="EMBL" id="KAK4042046.1"/>
    </source>
</evidence>
<organism evidence="2 3">
    <name type="scientific">Parachaetomium inaequale</name>
    <dbReference type="NCBI Taxonomy" id="2588326"/>
    <lineage>
        <taxon>Eukaryota</taxon>
        <taxon>Fungi</taxon>
        <taxon>Dikarya</taxon>
        <taxon>Ascomycota</taxon>
        <taxon>Pezizomycotina</taxon>
        <taxon>Sordariomycetes</taxon>
        <taxon>Sordariomycetidae</taxon>
        <taxon>Sordariales</taxon>
        <taxon>Chaetomiaceae</taxon>
        <taxon>Parachaetomium</taxon>
    </lineage>
</organism>
<feature type="chain" id="PRO_5042836203" description="Secreted protein" evidence="1">
    <location>
        <begin position="17"/>
        <end position="170"/>
    </location>
</feature>
<keyword evidence="1" id="KW-0732">Signal</keyword>
<evidence type="ECO:0008006" key="4">
    <source>
        <dbReference type="Google" id="ProtNLM"/>
    </source>
</evidence>
<gene>
    <name evidence="2" type="ORF">C8A01DRAFT_14300</name>
</gene>
<accession>A0AAN6PNE9</accession>
<dbReference type="EMBL" id="MU854347">
    <property type="protein sequence ID" value="KAK4042046.1"/>
    <property type="molecule type" value="Genomic_DNA"/>
</dbReference>
<dbReference type="Proteomes" id="UP001303115">
    <property type="component" value="Unassembled WGS sequence"/>
</dbReference>
<sequence>MRASHVLLGLVASAAAIDVEFHSGSDCGGGATICTGLEPNACCTGNSPSVAYRYVPREWTLNAEGYSGGGCYTIVWRTEFRGQDYACMGIASREYYSGSYYWFVNRRRAEEASNRNCTQSVKPDTLLLADGVTKYDIVGLDDAKVEELVAIANTGVGPEGMPEEIQALRK</sequence>
<evidence type="ECO:0000313" key="3">
    <source>
        <dbReference type="Proteomes" id="UP001303115"/>
    </source>
</evidence>
<reference evidence="3" key="1">
    <citation type="journal article" date="2023" name="Mol. Phylogenet. Evol.">
        <title>Genome-scale phylogeny and comparative genomics of the fungal order Sordariales.</title>
        <authorList>
            <person name="Hensen N."/>
            <person name="Bonometti L."/>
            <person name="Westerberg I."/>
            <person name="Brannstrom I.O."/>
            <person name="Guillou S."/>
            <person name="Cros-Aarteil S."/>
            <person name="Calhoun S."/>
            <person name="Haridas S."/>
            <person name="Kuo A."/>
            <person name="Mondo S."/>
            <person name="Pangilinan J."/>
            <person name="Riley R."/>
            <person name="LaButti K."/>
            <person name="Andreopoulos B."/>
            <person name="Lipzen A."/>
            <person name="Chen C."/>
            <person name="Yan M."/>
            <person name="Daum C."/>
            <person name="Ng V."/>
            <person name="Clum A."/>
            <person name="Steindorff A."/>
            <person name="Ohm R.A."/>
            <person name="Martin F."/>
            <person name="Silar P."/>
            <person name="Natvig D.O."/>
            <person name="Lalanne C."/>
            <person name="Gautier V."/>
            <person name="Ament-Velasquez S.L."/>
            <person name="Kruys A."/>
            <person name="Hutchinson M.I."/>
            <person name="Powell A.J."/>
            <person name="Barry K."/>
            <person name="Miller A.N."/>
            <person name="Grigoriev I.V."/>
            <person name="Debuchy R."/>
            <person name="Gladieux P."/>
            <person name="Hiltunen Thoren M."/>
            <person name="Johannesson H."/>
        </authorList>
    </citation>
    <scope>NUCLEOTIDE SEQUENCE [LARGE SCALE GENOMIC DNA]</scope>
    <source>
        <strain evidence="3">CBS 284.82</strain>
    </source>
</reference>
<keyword evidence="3" id="KW-1185">Reference proteome</keyword>
<name>A0AAN6PNE9_9PEZI</name>
<dbReference type="AlphaFoldDB" id="A0AAN6PNE9"/>